<comment type="caution">
    <text evidence="2">The sequence shown here is derived from an EMBL/GenBank/DDBJ whole genome shotgun (WGS) entry which is preliminary data.</text>
</comment>
<evidence type="ECO:0000256" key="1">
    <source>
        <dbReference type="SAM" id="MobiDB-lite"/>
    </source>
</evidence>
<proteinExistence type="predicted"/>
<organism evidence="2 3">
    <name type="scientific">Gossypium stocksii</name>
    <dbReference type="NCBI Taxonomy" id="47602"/>
    <lineage>
        <taxon>Eukaryota</taxon>
        <taxon>Viridiplantae</taxon>
        <taxon>Streptophyta</taxon>
        <taxon>Embryophyta</taxon>
        <taxon>Tracheophyta</taxon>
        <taxon>Spermatophyta</taxon>
        <taxon>Magnoliopsida</taxon>
        <taxon>eudicotyledons</taxon>
        <taxon>Gunneridae</taxon>
        <taxon>Pentapetalae</taxon>
        <taxon>rosids</taxon>
        <taxon>malvids</taxon>
        <taxon>Malvales</taxon>
        <taxon>Malvaceae</taxon>
        <taxon>Malvoideae</taxon>
        <taxon>Gossypium</taxon>
    </lineage>
</organism>
<dbReference type="Proteomes" id="UP000828251">
    <property type="component" value="Unassembled WGS sequence"/>
</dbReference>
<keyword evidence="3" id="KW-1185">Reference proteome</keyword>
<dbReference type="EMBL" id="JAIQCV010000001">
    <property type="protein sequence ID" value="KAH1130490.1"/>
    <property type="molecule type" value="Genomic_DNA"/>
</dbReference>
<feature type="region of interest" description="Disordered" evidence="1">
    <location>
        <begin position="79"/>
        <end position="110"/>
    </location>
</feature>
<protein>
    <submittedName>
        <fullName evidence="2">Uncharacterized protein</fullName>
    </submittedName>
</protein>
<reference evidence="2 3" key="1">
    <citation type="journal article" date="2021" name="Plant Biotechnol. J.">
        <title>Multi-omics assisted identification of the key and species-specific regulatory components of drought-tolerant mechanisms in Gossypium stocksii.</title>
        <authorList>
            <person name="Yu D."/>
            <person name="Ke L."/>
            <person name="Zhang D."/>
            <person name="Wu Y."/>
            <person name="Sun Y."/>
            <person name="Mei J."/>
            <person name="Sun J."/>
            <person name="Sun Y."/>
        </authorList>
    </citation>
    <scope>NUCLEOTIDE SEQUENCE [LARGE SCALE GENOMIC DNA]</scope>
    <source>
        <strain evidence="3">cv. E1</strain>
        <tissue evidence="2">Leaf</tissue>
    </source>
</reference>
<dbReference type="OrthoDB" id="10513005at2759"/>
<evidence type="ECO:0000313" key="2">
    <source>
        <dbReference type="EMBL" id="KAH1130490.1"/>
    </source>
</evidence>
<sequence>MVAIDHEVVGLTTGTYIPSSNFEFKESSQRGGSLNRMEEFFPNHPNTPAISFDLNIFEFDDEGRLQVGNEEIQSETWETTIMESLNSSKRKADEELDEDKKRKKVKEDKR</sequence>
<gene>
    <name evidence="2" type="ORF">J1N35_001868</name>
</gene>
<dbReference type="AlphaFoldDB" id="A0A9D3WKP6"/>
<evidence type="ECO:0000313" key="3">
    <source>
        <dbReference type="Proteomes" id="UP000828251"/>
    </source>
</evidence>
<name>A0A9D3WKP6_9ROSI</name>
<accession>A0A9D3WKP6</accession>